<dbReference type="GO" id="GO:0004575">
    <property type="term" value="F:sucrose alpha-glucosidase activity"/>
    <property type="evidence" value="ECO:0007669"/>
    <property type="project" value="TreeGrafter"/>
</dbReference>
<sequence length="556" mass="63020">MTAHKLLGLALMLPLTGFSADTRDIEITHPYLLLPVNPEAKREWMQFRVDGEKVRDFNVEFDAENPLFWMPADVSAFVGKTLTIELPTGQQGDLEVLRQADSFPDEASIYREKYRPQFHFTTKMGRLNDPNGLVYQDGEYHLFYQHGPFGIDSTSKHWGHAVSTDLVHWQELPTALHPDELGHIFSGSAVIDEHNTAGFQTGDEPPLVAIYTSAPAVQGHAWSKGQRRSQSLAYSNDRGRTFTKYAGNPVVKNIRGNNRDPKVFWHEESGKWVMILYLAKPAFAILSSDNLKDWTLESELIIPDGHECPELFQLPLDGDPTQPYWIVWEGSGRYSIGTFDGREFSLKSGPFEAVYGANDYAAQNFNHTPDGRTIQLSWMGRGEFKYPGMPFNQQMTVPRELTLRTTEDGPRLYIYPIKELENLRGEHHQWRDITLQQDTQTLQGIAGDLLEVDLTLKPGSATEAGVEIFGQRISYNLREQTLVAFGREAPLPLMPDGLIRLKILVDRTSVEIFANEGYRQMAFCVLPQLSAGIRLFADQGECEFPSVDVWELQPIW</sequence>
<dbReference type="Pfam" id="PF08244">
    <property type="entry name" value="Glyco_hydro_32C"/>
    <property type="match status" value="1"/>
</dbReference>
<dbReference type="GO" id="GO:0005987">
    <property type="term" value="P:sucrose catabolic process"/>
    <property type="evidence" value="ECO:0007669"/>
    <property type="project" value="TreeGrafter"/>
</dbReference>
<dbReference type="EMBL" id="JACHVB010000035">
    <property type="protein sequence ID" value="MBC2595235.1"/>
    <property type="molecule type" value="Genomic_DNA"/>
</dbReference>
<evidence type="ECO:0000313" key="7">
    <source>
        <dbReference type="EMBL" id="MBC2595235.1"/>
    </source>
</evidence>
<dbReference type="PANTHER" id="PTHR42800">
    <property type="entry name" value="EXOINULINASE INUD (AFU_ORTHOLOGUE AFUA_5G00480)"/>
    <property type="match status" value="1"/>
</dbReference>
<feature type="domain" description="Glycosyl hydrolase family 32 C-terminal" evidence="6">
    <location>
        <begin position="419"/>
        <end position="551"/>
    </location>
</feature>
<evidence type="ECO:0000259" key="5">
    <source>
        <dbReference type="Pfam" id="PF00251"/>
    </source>
</evidence>
<dbReference type="SUPFAM" id="SSF75005">
    <property type="entry name" value="Arabinanase/levansucrase/invertase"/>
    <property type="match status" value="1"/>
</dbReference>
<evidence type="ECO:0000256" key="2">
    <source>
        <dbReference type="ARBA" id="ARBA00022801"/>
    </source>
</evidence>
<dbReference type="Pfam" id="PF00251">
    <property type="entry name" value="Glyco_hydro_32N"/>
    <property type="match status" value="1"/>
</dbReference>
<dbReference type="Gene3D" id="2.60.120.560">
    <property type="entry name" value="Exo-inulinase, domain 1"/>
    <property type="match status" value="1"/>
</dbReference>
<accession>A0A842HF51</accession>
<feature type="domain" description="Glycosyl hydrolase family 32 N-terminal" evidence="5">
    <location>
        <begin position="119"/>
        <end position="416"/>
    </location>
</feature>
<evidence type="ECO:0000256" key="1">
    <source>
        <dbReference type="ARBA" id="ARBA00009902"/>
    </source>
</evidence>
<dbReference type="Proteomes" id="UP000546464">
    <property type="component" value="Unassembled WGS sequence"/>
</dbReference>
<dbReference type="SUPFAM" id="SSF49899">
    <property type="entry name" value="Concanavalin A-like lectins/glucanases"/>
    <property type="match status" value="1"/>
</dbReference>
<keyword evidence="2 4" id="KW-0378">Hydrolase</keyword>
<evidence type="ECO:0000259" key="6">
    <source>
        <dbReference type="Pfam" id="PF08244"/>
    </source>
</evidence>
<evidence type="ECO:0000256" key="4">
    <source>
        <dbReference type="RuleBase" id="RU362110"/>
    </source>
</evidence>
<proteinExistence type="inferred from homology"/>
<dbReference type="SMART" id="SM00640">
    <property type="entry name" value="Glyco_32"/>
    <property type="match status" value="1"/>
</dbReference>
<dbReference type="RefSeq" id="WP_185676192.1">
    <property type="nucleotide sequence ID" value="NZ_JACHVB010000035.1"/>
</dbReference>
<reference evidence="7 8" key="1">
    <citation type="submission" date="2020-07" db="EMBL/GenBank/DDBJ databases">
        <authorList>
            <person name="Feng X."/>
        </authorList>
    </citation>
    <scope>NUCLEOTIDE SEQUENCE [LARGE SCALE GENOMIC DNA]</scope>
    <source>
        <strain evidence="7 8">JCM31066</strain>
    </source>
</reference>
<dbReference type="InterPro" id="IPR001362">
    <property type="entry name" value="Glyco_hydro_32"/>
</dbReference>
<keyword evidence="3 4" id="KW-0326">Glycosidase</keyword>
<dbReference type="InterPro" id="IPR013320">
    <property type="entry name" value="ConA-like_dom_sf"/>
</dbReference>
<evidence type="ECO:0000313" key="8">
    <source>
        <dbReference type="Proteomes" id="UP000546464"/>
    </source>
</evidence>
<dbReference type="InterPro" id="IPR013148">
    <property type="entry name" value="Glyco_hydro_32_N"/>
</dbReference>
<protein>
    <submittedName>
        <fullName evidence="7">GH32 C-terminal domain-containing protein</fullName>
    </submittedName>
</protein>
<dbReference type="AlphaFoldDB" id="A0A842HF51"/>
<gene>
    <name evidence="7" type="ORF">H5P28_13285</name>
</gene>
<dbReference type="Gene3D" id="2.115.10.20">
    <property type="entry name" value="Glycosyl hydrolase domain, family 43"/>
    <property type="match status" value="1"/>
</dbReference>
<keyword evidence="8" id="KW-1185">Reference proteome</keyword>
<dbReference type="GO" id="GO:0005737">
    <property type="term" value="C:cytoplasm"/>
    <property type="evidence" value="ECO:0007669"/>
    <property type="project" value="TreeGrafter"/>
</dbReference>
<name>A0A842HF51_9BACT</name>
<dbReference type="PANTHER" id="PTHR42800:SF1">
    <property type="entry name" value="EXOINULINASE INUD (AFU_ORTHOLOGUE AFUA_5G00480)"/>
    <property type="match status" value="1"/>
</dbReference>
<organism evidence="7 8">
    <name type="scientific">Ruficoccus amylovorans</name>
    <dbReference type="NCBI Taxonomy" id="1804625"/>
    <lineage>
        <taxon>Bacteria</taxon>
        <taxon>Pseudomonadati</taxon>
        <taxon>Verrucomicrobiota</taxon>
        <taxon>Opitutia</taxon>
        <taxon>Puniceicoccales</taxon>
        <taxon>Cerasicoccaceae</taxon>
        <taxon>Ruficoccus</taxon>
    </lineage>
</organism>
<comment type="caution">
    <text evidence="7">The sequence shown here is derived from an EMBL/GenBank/DDBJ whole genome shotgun (WGS) entry which is preliminary data.</text>
</comment>
<dbReference type="InterPro" id="IPR023296">
    <property type="entry name" value="Glyco_hydro_beta-prop_sf"/>
</dbReference>
<dbReference type="CDD" id="cd18622">
    <property type="entry name" value="GH32_Inu-like"/>
    <property type="match status" value="1"/>
</dbReference>
<dbReference type="InterPro" id="IPR013189">
    <property type="entry name" value="Glyco_hydro_32_C"/>
</dbReference>
<comment type="similarity">
    <text evidence="1 4">Belongs to the glycosyl hydrolase 32 family.</text>
</comment>
<evidence type="ECO:0000256" key="3">
    <source>
        <dbReference type="ARBA" id="ARBA00023295"/>
    </source>
</evidence>